<dbReference type="Pfam" id="PF05995">
    <property type="entry name" value="CDO_I"/>
    <property type="match status" value="1"/>
</dbReference>
<evidence type="ECO:0000256" key="1">
    <source>
        <dbReference type="ARBA" id="ARBA00006622"/>
    </source>
</evidence>
<keyword evidence="6" id="KW-0883">Thioether bond</keyword>
<evidence type="ECO:0000313" key="9">
    <source>
        <dbReference type="Proteomes" id="UP000572680"/>
    </source>
</evidence>
<evidence type="ECO:0000256" key="5">
    <source>
        <dbReference type="ARBA" id="ARBA00023004"/>
    </source>
</evidence>
<keyword evidence="4" id="KW-0560">Oxidoreductase</keyword>
<dbReference type="InterPro" id="IPR010300">
    <property type="entry name" value="CDO_1"/>
</dbReference>
<dbReference type="GO" id="GO:0016702">
    <property type="term" value="F:oxidoreductase activity, acting on single donors with incorporation of molecular oxygen, incorporation of two atoms of oxygen"/>
    <property type="evidence" value="ECO:0007669"/>
    <property type="project" value="InterPro"/>
</dbReference>
<comment type="caution">
    <text evidence="8">The sequence shown here is derived from an EMBL/GenBank/DDBJ whole genome shotgun (WGS) entry which is preliminary data.</text>
</comment>
<feature type="binding site" evidence="7">
    <location>
        <position position="131"/>
    </location>
    <ligand>
        <name>Fe cation</name>
        <dbReference type="ChEBI" id="CHEBI:24875"/>
        <note>catalytic</note>
    </ligand>
</feature>
<protein>
    <submittedName>
        <fullName evidence="8">Putative metal-dependent enzyme (Double-stranded beta helix superfamily)</fullName>
    </submittedName>
</protein>
<dbReference type="InterPro" id="IPR014710">
    <property type="entry name" value="RmlC-like_jellyroll"/>
</dbReference>
<organism evidence="8 9">
    <name type="scientific">Actinomadura namibiensis</name>
    <dbReference type="NCBI Taxonomy" id="182080"/>
    <lineage>
        <taxon>Bacteria</taxon>
        <taxon>Bacillati</taxon>
        <taxon>Actinomycetota</taxon>
        <taxon>Actinomycetes</taxon>
        <taxon>Streptosporangiales</taxon>
        <taxon>Thermomonosporaceae</taxon>
        <taxon>Actinomadura</taxon>
    </lineage>
</organism>
<evidence type="ECO:0000313" key="8">
    <source>
        <dbReference type="EMBL" id="MBA8949115.1"/>
    </source>
</evidence>
<gene>
    <name evidence="8" type="ORF">HNR61_000713</name>
</gene>
<keyword evidence="3" id="KW-0223">Dioxygenase</keyword>
<evidence type="ECO:0000256" key="4">
    <source>
        <dbReference type="ARBA" id="ARBA00023002"/>
    </source>
</evidence>
<dbReference type="GO" id="GO:0008198">
    <property type="term" value="F:ferrous iron binding"/>
    <property type="evidence" value="ECO:0007669"/>
    <property type="project" value="TreeGrafter"/>
</dbReference>
<evidence type="ECO:0000256" key="7">
    <source>
        <dbReference type="PIRSR" id="PIRSR610300-51"/>
    </source>
</evidence>
<comment type="similarity">
    <text evidence="1">Belongs to the cysteine dioxygenase family.</text>
</comment>
<dbReference type="RefSeq" id="WP_312897752.1">
    <property type="nucleotide sequence ID" value="NZ_BAAALP010000008.1"/>
</dbReference>
<feature type="binding site" evidence="7">
    <location>
        <position position="77"/>
    </location>
    <ligand>
        <name>Fe cation</name>
        <dbReference type="ChEBI" id="CHEBI:24875"/>
        <note>catalytic</note>
    </ligand>
</feature>
<evidence type="ECO:0000256" key="3">
    <source>
        <dbReference type="ARBA" id="ARBA00022964"/>
    </source>
</evidence>
<reference evidence="8 9" key="1">
    <citation type="submission" date="2020-08" db="EMBL/GenBank/DDBJ databases">
        <title>Genomic Encyclopedia of Type Strains, Phase IV (KMG-IV): sequencing the most valuable type-strain genomes for metagenomic binning, comparative biology and taxonomic classification.</title>
        <authorList>
            <person name="Goeker M."/>
        </authorList>
    </citation>
    <scope>NUCLEOTIDE SEQUENCE [LARGE SCALE GENOMIC DNA]</scope>
    <source>
        <strain evidence="8 9">DSM 44197</strain>
    </source>
</reference>
<keyword evidence="5 7" id="KW-0408">Iron</keyword>
<evidence type="ECO:0000256" key="6">
    <source>
        <dbReference type="PIRSR" id="PIRSR610300-50"/>
    </source>
</evidence>
<accession>A0A7W3LJA6</accession>
<dbReference type="EMBL" id="JACJIA010000001">
    <property type="protein sequence ID" value="MBA8949115.1"/>
    <property type="molecule type" value="Genomic_DNA"/>
</dbReference>
<evidence type="ECO:0000256" key="2">
    <source>
        <dbReference type="ARBA" id="ARBA00022723"/>
    </source>
</evidence>
<sequence length="169" mass="18312">MVRAVREIVRRRLSPQPTAELVGAALRGRLGEPGLLAAPHREGHPDRYRQHLLHREPDGSFSIVALVWLPGQQTPIHDHVSWCVAGVHQGQESEQRYRAMSDGPVPRLVLTEEVLNPVGAISAFAPPGDIHRVRNAGAAKAISIHVYGADVAALGSSIRRVYPAPSEGT</sequence>
<dbReference type="AlphaFoldDB" id="A0A7W3LJA6"/>
<dbReference type="SUPFAM" id="SSF51182">
    <property type="entry name" value="RmlC-like cupins"/>
    <property type="match status" value="1"/>
</dbReference>
<dbReference type="Proteomes" id="UP000572680">
    <property type="component" value="Unassembled WGS sequence"/>
</dbReference>
<keyword evidence="9" id="KW-1185">Reference proteome</keyword>
<dbReference type="PANTHER" id="PTHR12918">
    <property type="entry name" value="CYSTEINE DIOXYGENASE"/>
    <property type="match status" value="1"/>
</dbReference>
<dbReference type="CDD" id="cd10548">
    <property type="entry name" value="cupin_CDO"/>
    <property type="match status" value="1"/>
</dbReference>
<name>A0A7W3LJA6_ACTNM</name>
<proteinExistence type="inferred from homology"/>
<keyword evidence="2 7" id="KW-0479">Metal-binding</keyword>
<feature type="binding site" evidence="7">
    <location>
        <position position="79"/>
    </location>
    <ligand>
        <name>Fe cation</name>
        <dbReference type="ChEBI" id="CHEBI:24875"/>
        <note>catalytic</note>
    </ligand>
</feature>
<dbReference type="PANTHER" id="PTHR12918:SF1">
    <property type="entry name" value="CYSTEINE DIOXYGENASE TYPE 1"/>
    <property type="match status" value="1"/>
</dbReference>
<dbReference type="Gene3D" id="2.60.120.10">
    <property type="entry name" value="Jelly Rolls"/>
    <property type="match status" value="1"/>
</dbReference>
<dbReference type="InterPro" id="IPR011051">
    <property type="entry name" value="RmlC_Cupin_sf"/>
</dbReference>
<feature type="cross-link" description="3'-(S-cysteinyl)-tyrosine (Cys-Tyr)" evidence="6">
    <location>
        <begin position="83"/>
        <end position="147"/>
    </location>
</feature>